<reference evidence="1" key="1">
    <citation type="submission" date="2019-11" db="EMBL/GenBank/DDBJ databases">
        <title>The nuclear and mitochondrial genomes of Frieseomelitta varia - a highly eusocial stingless bee (Meliponini) with a permanently sterile worker caste.</title>
        <authorList>
            <person name="Freitas F.C.P."/>
            <person name="Lourenco A.P."/>
            <person name="Nunes F.M.F."/>
            <person name="Paschoal A.R."/>
            <person name="Abreu F.C.P."/>
            <person name="Barbin F.O."/>
            <person name="Bataglia L."/>
            <person name="Cardoso-Junior C.A.M."/>
            <person name="Cervoni M.S."/>
            <person name="Silva S.R."/>
            <person name="Dalarmi F."/>
            <person name="Del Lama M.A."/>
            <person name="Depintor T.S."/>
            <person name="Ferreira K.M."/>
            <person name="Goria P.S."/>
            <person name="Jaskot M.C."/>
            <person name="Lago D.C."/>
            <person name="Luna-Lucena D."/>
            <person name="Moda L.M."/>
            <person name="Nascimento L."/>
            <person name="Pedrino M."/>
            <person name="Rabico F.O."/>
            <person name="Sanches F.C."/>
            <person name="Santos D.E."/>
            <person name="Santos C.G."/>
            <person name="Vieira J."/>
            <person name="Lopes T.F."/>
            <person name="Barchuk A.R."/>
            <person name="Hartfelder K."/>
            <person name="Simoes Z.L.P."/>
            <person name="Bitondi M.M.G."/>
            <person name="Pinheiro D.G."/>
        </authorList>
    </citation>
    <scope>NUCLEOTIDE SEQUENCE</scope>
    <source>
        <strain evidence="1">USP_RPSP 00005682</strain>
        <tissue evidence="1">Whole individual</tissue>
    </source>
</reference>
<dbReference type="AlphaFoldDB" id="A0A833RS27"/>
<sequence>MKLVPKHMFEFTANQKELTICITARCMRVRAAPYLSLMNQLIKEGIVTRNFSSIGDDIKKRTPTAVF</sequence>
<evidence type="ECO:0000313" key="2">
    <source>
        <dbReference type="Proteomes" id="UP000655588"/>
    </source>
</evidence>
<dbReference type="EMBL" id="WNWW01000214">
    <property type="protein sequence ID" value="KAF3428469.1"/>
    <property type="molecule type" value="Genomic_DNA"/>
</dbReference>
<comment type="caution">
    <text evidence="1">The sequence shown here is derived from an EMBL/GenBank/DDBJ whole genome shotgun (WGS) entry which is preliminary data.</text>
</comment>
<accession>A0A833RS27</accession>
<name>A0A833RS27_9HYME</name>
<keyword evidence="2" id="KW-1185">Reference proteome</keyword>
<proteinExistence type="predicted"/>
<gene>
    <name evidence="1" type="ORF">E2986_12889</name>
</gene>
<evidence type="ECO:0000313" key="1">
    <source>
        <dbReference type="EMBL" id="KAF3428469.1"/>
    </source>
</evidence>
<organism evidence="1 2">
    <name type="scientific">Frieseomelitta varia</name>
    <dbReference type="NCBI Taxonomy" id="561572"/>
    <lineage>
        <taxon>Eukaryota</taxon>
        <taxon>Metazoa</taxon>
        <taxon>Ecdysozoa</taxon>
        <taxon>Arthropoda</taxon>
        <taxon>Hexapoda</taxon>
        <taxon>Insecta</taxon>
        <taxon>Pterygota</taxon>
        <taxon>Neoptera</taxon>
        <taxon>Endopterygota</taxon>
        <taxon>Hymenoptera</taxon>
        <taxon>Apocrita</taxon>
        <taxon>Aculeata</taxon>
        <taxon>Apoidea</taxon>
        <taxon>Anthophila</taxon>
        <taxon>Apidae</taxon>
        <taxon>Frieseomelitta</taxon>
    </lineage>
</organism>
<protein>
    <submittedName>
        <fullName evidence="1">Uncharacterized protein</fullName>
    </submittedName>
</protein>
<dbReference type="Proteomes" id="UP000655588">
    <property type="component" value="Unassembled WGS sequence"/>
</dbReference>